<feature type="region of interest" description="Disordered" evidence="1">
    <location>
        <begin position="1"/>
        <end position="20"/>
    </location>
</feature>
<organism evidence="2 3">
    <name type="scientific">Stylophora pistillata</name>
    <name type="common">Smooth cauliflower coral</name>
    <dbReference type="NCBI Taxonomy" id="50429"/>
    <lineage>
        <taxon>Eukaryota</taxon>
        <taxon>Metazoa</taxon>
        <taxon>Cnidaria</taxon>
        <taxon>Anthozoa</taxon>
        <taxon>Hexacorallia</taxon>
        <taxon>Scleractinia</taxon>
        <taxon>Astrocoeniina</taxon>
        <taxon>Pocilloporidae</taxon>
        <taxon>Stylophora</taxon>
    </lineage>
</organism>
<evidence type="ECO:0000313" key="2">
    <source>
        <dbReference type="EMBL" id="PFX33746.1"/>
    </source>
</evidence>
<sequence>MPTTGEESGGASSGTPPSMITVPVNIPLPERMDFSGGNLPVKWQRFCRAWSNYEIAAQLKDPANPARNKERRTATLLTCIGSDALDVIDAVEFENEDQRKDPEVILEKMKDYCIGDCNESYERYVFNRRDQEANESVDAYVTALRKLAKTCNYGSLTDSLIRDRMVVGINDNSAQSRKKVLSVDYTSEDEEYEYVAEIEVKEQVNALASSL</sequence>
<reference evidence="3" key="1">
    <citation type="journal article" date="2017" name="bioRxiv">
        <title>Comparative analysis of the genomes of Stylophora pistillata and Acropora digitifera provides evidence for extensive differences between species of corals.</title>
        <authorList>
            <person name="Voolstra C.R."/>
            <person name="Li Y."/>
            <person name="Liew Y.J."/>
            <person name="Baumgarten S."/>
            <person name="Zoccola D."/>
            <person name="Flot J.-F."/>
            <person name="Tambutte S."/>
            <person name="Allemand D."/>
            <person name="Aranda M."/>
        </authorList>
    </citation>
    <scope>NUCLEOTIDE SEQUENCE [LARGE SCALE GENOMIC DNA]</scope>
</reference>
<name>A0A2B4SWN3_STYPI</name>
<gene>
    <name evidence="2" type="ORF">AWC38_SpisGene1334</name>
</gene>
<dbReference type="PANTHER" id="PTHR33198">
    <property type="entry name" value="ANK_REP_REGION DOMAIN-CONTAINING PROTEIN-RELATED"/>
    <property type="match status" value="1"/>
</dbReference>
<keyword evidence="3" id="KW-1185">Reference proteome</keyword>
<protein>
    <recommendedName>
        <fullName evidence="4">Retrotransposon gag domain-containing protein</fullName>
    </recommendedName>
</protein>
<dbReference type="AlphaFoldDB" id="A0A2B4SWN3"/>
<evidence type="ECO:0000313" key="3">
    <source>
        <dbReference type="Proteomes" id="UP000225706"/>
    </source>
</evidence>
<dbReference type="STRING" id="50429.A0A2B4SWN3"/>
<evidence type="ECO:0000256" key="1">
    <source>
        <dbReference type="SAM" id="MobiDB-lite"/>
    </source>
</evidence>
<dbReference type="OrthoDB" id="5988618at2759"/>
<proteinExistence type="predicted"/>
<evidence type="ECO:0008006" key="4">
    <source>
        <dbReference type="Google" id="ProtNLM"/>
    </source>
</evidence>
<accession>A0A2B4SWN3</accession>
<dbReference type="EMBL" id="LSMT01000009">
    <property type="protein sequence ID" value="PFX33746.1"/>
    <property type="molecule type" value="Genomic_DNA"/>
</dbReference>
<dbReference type="Proteomes" id="UP000225706">
    <property type="component" value="Unassembled WGS sequence"/>
</dbReference>
<comment type="caution">
    <text evidence="2">The sequence shown here is derived from an EMBL/GenBank/DDBJ whole genome shotgun (WGS) entry which is preliminary data.</text>
</comment>